<dbReference type="InterPro" id="IPR022409">
    <property type="entry name" value="PKD/Chitinase_dom"/>
</dbReference>
<dbReference type="SUPFAM" id="SSF63446">
    <property type="entry name" value="Type I dockerin domain"/>
    <property type="match status" value="1"/>
</dbReference>
<dbReference type="Pfam" id="PF18911">
    <property type="entry name" value="PKD_4"/>
    <property type="match status" value="1"/>
</dbReference>
<protein>
    <recommendedName>
        <fullName evidence="4">PKD domain-containing protein</fullName>
    </recommendedName>
</protein>
<dbReference type="InterPro" id="IPR002105">
    <property type="entry name" value="Dockerin_1_rpt"/>
</dbReference>
<organism evidence="3">
    <name type="scientific">marine metagenome</name>
    <dbReference type="NCBI Taxonomy" id="408172"/>
    <lineage>
        <taxon>unclassified sequences</taxon>
        <taxon>metagenomes</taxon>
        <taxon>ecological metagenomes</taxon>
    </lineage>
</organism>
<dbReference type="PROSITE" id="PS51766">
    <property type="entry name" value="DOCKERIN"/>
    <property type="match status" value="1"/>
</dbReference>
<dbReference type="GO" id="GO:0004553">
    <property type="term" value="F:hydrolase activity, hydrolyzing O-glycosyl compounds"/>
    <property type="evidence" value="ECO:0007669"/>
    <property type="project" value="InterPro"/>
</dbReference>
<dbReference type="SMART" id="SM00089">
    <property type="entry name" value="PKD"/>
    <property type="match status" value="1"/>
</dbReference>
<evidence type="ECO:0000259" key="1">
    <source>
        <dbReference type="PROSITE" id="PS50093"/>
    </source>
</evidence>
<reference evidence="3" key="1">
    <citation type="submission" date="2018-05" db="EMBL/GenBank/DDBJ databases">
        <authorList>
            <person name="Lanie J.A."/>
            <person name="Ng W.-L."/>
            <person name="Kazmierczak K.M."/>
            <person name="Andrzejewski T.M."/>
            <person name="Davidsen T.M."/>
            <person name="Wayne K.J."/>
            <person name="Tettelin H."/>
            <person name="Glass J.I."/>
            <person name="Rusch D."/>
            <person name="Podicherti R."/>
            <person name="Tsui H.-C.T."/>
            <person name="Winkler M.E."/>
        </authorList>
    </citation>
    <scope>NUCLEOTIDE SEQUENCE</scope>
</reference>
<evidence type="ECO:0008006" key="4">
    <source>
        <dbReference type="Google" id="ProtNLM"/>
    </source>
</evidence>
<dbReference type="Gene3D" id="2.60.40.10">
    <property type="entry name" value="Immunoglobulins"/>
    <property type="match status" value="1"/>
</dbReference>
<name>A0A382NV48_9ZZZZ</name>
<dbReference type="GO" id="GO:0000272">
    <property type="term" value="P:polysaccharide catabolic process"/>
    <property type="evidence" value="ECO:0007669"/>
    <property type="project" value="InterPro"/>
</dbReference>
<dbReference type="EMBL" id="UINC01103002">
    <property type="protein sequence ID" value="SVC65054.1"/>
    <property type="molecule type" value="Genomic_DNA"/>
</dbReference>
<dbReference type="InterPro" id="IPR000601">
    <property type="entry name" value="PKD_dom"/>
</dbReference>
<dbReference type="Gene3D" id="1.10.1330.10">
    <property type="entry name" value="Dockerin domain"/>
    <property type="match status" value="1"/>
</dbReference>
<proteinExistence type="predicted"/>
<dbReference type="SUPFAM" id="SSF49299">
    <property type="entry name" value="PKD domain"/>
    <property type="match status" value="1"/>
</dbReference>
<dbReference type="PROSITE" id="PS50093">
    <property type="entry name" value="PKD"/>
    <property type="match status" value="1"/>
</dbReference>
<dbReference type="InterPro" id="IPR036439">
    <property type="entry name" value="Dockerin_dom_sf"/>
</dbReference>
<dbReference type="InterPro" id="IPR016134">
    <property type="entry name" value="Dockerin_dom"/>
</dbReference>
<evidence type="ECO:0000259" key="2">
    <source>
        <dbReference type="PROSITE" id="PS51766"/>
    </source>
</evidence>
<feature type="domain" description="PKD" evidence="1">
    <location>
        <begin position="16"/>
        <end position="65"/>
    </location>
</feature>
<dbReference type="InterPro" id="IPR013783">
    <property type="entry name" value="Ig-like_fold"/>
</dbReference>
<feature type="domain" description="Dockerin" evidence="2">
    <location>
        <begin position="83"/>
        <end position="143"/>
    </location>
</feature>
<dbReference type="AlphaFoldDB" id="A0A382NV48"/>
<dbReference type="CDD" id="cd14256">
    <property type="entry name" value="Dockerin_I"/>
    <property type="match status" value="1"/>
</dbReference>
<gene>
    <name evidence="3" type="ORF">METZ01_LOCUS317908</name>
</gene>
<evidence type="ECO:0000313" key="3">
    <source>
        <dbReference type="EMBL" id="SVC65054.1"/>
    </source>
</evidence>
<dbReference type="Pfam" id="PF00404">
    <property type="entry name" value="Dockerin_1"/>
    <property type="match status" value="1"/>
</dbReference>
<accession>A0A382NV48</accession>
<dbReference type="CDD" id="cd00146">
    <property type="entry name" value="PKD"/>
    <property type="match status" value="1"/>
</dbReference>
<sequence>MALFTYEMGALTVSFIDLSVSETSTIVDWHWDFGDGSTSEEQFPVHTYSIAGTFYVTLDIIDQYGADGLQYWEYITVEGESSCGSDQGDVTGDGLINILDLVQISNYILGTSTPAYACAADYTEDGNVNILDLVQISNFILNN</sequence>
<dbReference type="InterPro" id="IPR035986">
    <property type="entry name" value="PKD_dom_sf"/>
</dbReference>